<organism evidence="2">
    <name type="scientific">Solumvirus sp</name>
    <dbReference type="NCBI Taxonomy" id="2487773"/>
    <lineage>
        <taxon>Viruses</taxon>
        <taxon>Pithoviruses</taxon>
    </lineage>
</organism>
<feature type="transmembrane region" description="Helical" evidence="1">
    <location>
        <begin position="245"/>
        <end position="264"/>
    </location>
</feature>
<feature type="transmembrane region" description="Helical" evidence="1">
    <location>
        <begin position="185"/>
        <end position="206"/>
    </location>
</feature>
<feature type="transmembrane region" description="Helical" evidence="1">
    <location>
        <begin position="270"/>
        <end position="292"/>
    </location>
</feature>
<feature type="transmembrane region" description="Helical" evidence="1">
    <location>
        <begin position="134"/>
        <end position="156"/>
    </location>
</feature>
<feature type="transmembrane region" description="Helical" evidence="1">
    <location>
        <begin position="511"/>
        <end position="534"/>
    </location>
</feature>
<gene>
    <name evidence="2" type="ORF">Solumvirus1_26</name>
</gene>
<feature type="transmembrane region" description="Helical" evidence="1">
    <location>
        <begin position="212"/>
        <end position="233"/>
    </location>
</feature>
<keyword evidence="1" id="KW-0812">Transmembrane</keyword>
<evidence type="ECO:0000313" key="2">
    <source>
        <dbReference type="EMBL" id="AYV86151.1"/>
    </source>
</evidence>
<accession>A0A3G5AIM1</accession>
<name>A0A3G5AIM1_9VIRU</name>
<keyword evidence="1" id="KW-1133">Transmembrane helix</keyword>
<protein>
    <submittedName>
        <fullName evidence="2">Uncharacterized protein</fullName>
    </submittedName>
</protein>
<keyword evidence="1" id="KW-0472">Membrane</keyword>
<feature type="transmembrane region" description="Helical" evidence="1">
    <location>
        <begin position="322"/>
        <end position="347"/>
    </location>
</feature>
<evidence type="ECO:0000256" key="1">
    <source>
        <dbReference type="SAM" id="Phobius"/>
    </source>
</evidence>
<dbReference type="EMBL" id="MK072498">
    <property type="protein sequence ID" value="AYV86151.1"/>
    <property type="molecule type" value="Genomic_DNA"/>
</dbReference>
<feature type="transmembrane region" description="Helical" evidence="1">
    <location>
        <begin position="108"/>
        <end position="128"/>
    </location>
</feature>
<sequence>MDESMPITPSDPLTTVSSLNSNVDYKDRITVSSEQDALKTPLVTLGDTHNTSVVSSPMSLAVANIVPNQKIEELYNVKGENDDRRYPYHLSFQESTIISKKKLENWKILLIFSSILLCLISISIPLSLDNYIPRIIPDIEIIILFTSYFFLIYNNYVDGPQTSRSIAVLFEKLEIDITNKSKRRFLFLLSIAISATPTYILTHGYSTSGPPAFFPGSIFPLTVITGILLIILWNGFLKAHIEFQLCMWFFIIDMIISASVPSMPESKLVLILRSIYTVILLIVSLYLLIHFIDSFREIRSRNNADPMLSRVPSTSKSPRIRVLIFSIILLIIFGVNTISLIGSYSWLWDNYLPPGIERFPSVLHVGADEAIYLPIVTREEYRYNLLPVGSNPFLVHVDFNKTRCSEYLPFVNDEFGTPGSLWITNQNCDPVSVALQAQSLEYSIVIFTQLQDLSNYTTIIVNEHLSIPILAMKSSLLSNNLEINDGLDISNPIYTVVTREFIELWSYPRSYMIQCLPIILGLCIIASILIYSLINDKI</sequence>
<proteinExistence type="predicted"/>
<reference evidence="2" key="1">
    <citation type="submission" date="2018-10" db="EMBL/GenBank/DDBJ databases">
        <title>Hidden diversity of soil giant viruses.</title>
        <authorList>
            <person name="Schulz F."/>
            <person name="Alteio L."/>
            <person name="Goudeau D."/>
            <person name="Ryan E.M."/>
            <person name="Malmstrom R.R."/>
            <person name="Blanchard J."/>
            <person name="Woyke T."/>
        </authorList>
    </citation>
    <scope>NUCLEOTIDE SEQUENCE</scope>
    <source>
        <strain evidence="2">SMV1</strain>
    </source>
</reference>